<protein>
    <recommendedName>
        <fullName evidence="7">Aspartate--ammonia ligase</fullName>
        <ecNumber evidence="7">6.3.1.1</ecNumber>
    </recommendedName>
</protein>
<dbReference type="RefSeq" id="WP_140781505.1">
    <property type="nucleotide sequence ID" value="NZ_VFSS01000010.1"/>
</dbReference>
<dbReference type="GO" id="GO:0006529">
    <property type="term" value="P:asparagine biosynthetic process"/>
    <property type="evidence" value="ECO:0007669"/>
    <property type="project" value="UniProtKB-UniRule"/>
</dbReference>
<dbReference type="InterPro" id="IPR006195">
    <property type="entry name" value="aa-tRNA-synth_II"/>
</dbReference>
<dbReference type="PANTHER" id="PTHR30073:SF5">
    <property type="entry name" value="ASPARTATE--AMMONIA LIGASE"/>
    <property type="match status" value="1"/>
</dbReference>
<dbReference type="Proteomes" id="UP000319776">
    <property type="component" value="Unassembled WGS sequence"/>
</dbReference>
<dbReference type="GO" id="GO:0005524">
    <property type="term" value="F:ATP binding"/>
    <property type="evidence" value="ECO:0007669"/>
    <property type="project" value="UniProtKB-KW"/>
</dbReference>
<comment type="caution">
    <text evidence="9">The sequence shown here is derived from an EMBL/GenBank/DDBJ whole genome shotgun (WGS) entry which is preliminary data.</text>
</comment>
<dbReference type="PIRSF" id="PIRSF001555">
    <property type="entry name" value="Asp_ammon_ligase"/>
    <property type="match status" value="1"/>
</dbReference>
<sequence>MYEKKLTLKETQYAIEKLKDIFSHSLRKKLNLVRVSAPLFLRSSSGLNDGLNGETPIVFTAKNIGENLEVVHSLAKWKRDALQRYHFDIYEGLYTDMNAVRREEDLDNKHSFYVDQWDWELVINEADRNINFLKKIVQKIYRSLKITEKRINKIYPSLSNKLARKVFFISALDLYNLYPDLNADQREYEIVKKHGSVFIYQIGWSLPDGKPHSKRAKDYDDWNLNGDLIVYDSINDQALEISSMGIRVDKKAIRRQYDLSIDEIAALSPYHAKLINKELPFTIGGGLGQSRIAMFLLEKKHIGEVQVSVWDEENLIKAKKENIIIL</sequence>
<evidence type="ECO:0000313" key="10">
    <source>
        <dbReference type="Proteomes" id="UP000319776"/>
    </source>
</evidence>
<evidence type="ECO:0000256" key="1">
    <source>
        <dbReference type="ARBA" id="ARBA00022490"/>
    </source>
</evidence>
<keyword evidence="6" id="KW-0061">Asparagine biosynthesis</keyword>
<keyword evidence="10" id="KW-1185">Reference proteome</keyword>
<dbReference type="EC" id="6.3.1.1" evidence="7"/>
<evidence type="ECO:0000256" key="4">
    <source>
        <dbReference type="ARBA" id="ARBA00022741"/>
    </source>
</evidence>
<dbReference type="PROSITE" id="PS50862">
    <property type="entry name" value="AA_TRNA_LIGASE_II"/>
    <property type="match status" value="1"/>
</dbReference>
<name>A0A501X9D3_9BACT</name>
<evidence type="ECO:0000259" key="8">
    <source>
        <dbReference type="PROSITE" id="PS50862"/>
    </source>
</evidence>
<dbReference type="GO" id="GO:0005829">
    <property type="term" value="C:cytosol"/>
    <property type="evidence" value="ECO:0007669"/>
    <property type="project" value="TreeGrafter"/>
</dbReference>
<evidence type="ECO:0000256" key="3">
    <source>
        <dbReference type="ARBA" id="ARBA00022605"/>
    </source>
</evidence>
<evidence type="ECO:0000256" key="6">
    <source>
        <dbReference type="ARBA" id="ARBA00022888"/>
    </source>
</evidence>
<evidence type="ECO:0000256" key="5">
    <source>
        <dbReference type="ARBA" id="ARBA00022840"/>
    </source>
</evidence>
<keyword evidence="2 9" id="KW-0436">Ligase</keyword>
<dbReference type="EMBL" id="VFSS01000010">
    <property type="protein sequence ID" value="TPE56973.1"/>
    <property type="molecule type" value="Genomic_DNA"/>
</dbReference>
<accession>A0A501X9D3</accession>
<dbReference type="PANTHER" id="PTHR30073">
    <property type="entry name" value="ASPARTATE--AMMONIA LIGASE"/>
    <property type="match status" value="1"/>
</dbReference>
<dbReference type="GO" id="GO:0004071">
    <property type="term" value="F:aspartate-ammonia ligase activity"/>
    <property type="evidence" value="ECO:0007669"/>
    <property type="project" value="UniProtKB-UniRule"/>
</dbReference>
<keyword evidence="4" id="KW-0547">Nucleotide-binding</keyword>
<dbReference type="Gene3D" id="3.30.930.10">
    <property type="entry name" value="Bira Bifunctional Protein, Domain 2"/>
    <property type="match status" value="1"/>
</dbReference>
<feature type="domain" description="Aminoacyl-transfer RNA synthetases class-II family profile" evidence="8">
    <location>
        <begin position="16"/>
        <end position="317"/>
    </location>
</feature>
<keyword evidence="1" id="KW-0963">Cytoplasm</keyword>
<dbReference type="Pfam" id="PF03590">
    <property type="entry name" value="AsnA"/>
    <property type="match status" value="1"/>
</dbReference>
<proteinExistence type="predicted"/>
<reference evidence="9 10" key="1">
    <citation type="submission" date="2019-06" db="EMBL/GenBank/DDBJ databases">
        <title>Mycoplasma falconis type strain whole genome sequence.</title>
        <authorList>
            <person name="Spergser J."/>
        </authorList>
    </citation>
    <scope>NUCLEOTIDE SEQUENCE [LARGE SCALE GENOMIC DNA]</scope>
    <source>
        <strain evidence="9 10">ATCC 51372</strain>
    </source>
</reference>
<organism evidence="9 10">
    <name type="scientific">[Mycoplasma] falconis</name>
    <dbReference type="NCBI Taxonomy" id="92403"/>
    <lineage>
        <taxon>Bacteria</taxon>
        <taxon>Bacillati</taxon>
        <taxon>Mycoplasmatota</taxon>
        <taxon>Mycoplasmoidales</taxon>
        <taxon>Metamycoplasmataceae</taxon>
        <taxon>Metamycoplasma</taxon>
    </lineage>
</organism>
<keyword evidence="3" id="KW-0028">Amino-acid biosynthesis</keyword>
<dbReference type="AlphaFoldDB" id="A0A501X9D3"/>
<gene>
    <name evidence="9" type="ORF">FJO69_02575</name>
</gene>
<dbReference type="InterPro" id="IPR045864">
    <property type="entry name" value="aa-tRNA-synth_II/BPL/LPL"/>
</dbReference>
<dbReference type="InterPro" id="IPR004618">
    <property type="entry name" value="AsnA"/>
</dbReference>
<dbReference type="OrthoDB" id="9766088at2"/>
<keyword evidence="5" id="KW-0067">ATP-binding</keyword>
<evidence type="ECO:0000256" key="2">
    <source>
        <dbReference type="ARBA" id="ARBA00022598"/>
    </source>
</evidence>
<evidence type="ECO:0000313" key="9">
    <source>
        <dbReference type="EMBL" id="TPE56973.1"/>
    </source>
</evidence>
<dbReference type="NCBIfam" id="TIGR00669">
    <property type="entry name" value="asnA"/>
    <property type="match status" value="1"/>
</dbReference>
<evidence type="ECO:0000256" key="7">
    <source>
        <dbReference type="NCBIfam" id="TIGR00669"/>
    </source>
</evidence>
<dbReference type="SUPFAM" id="SSF55681">
    <property type="entry name" value="Class II aaRS and biotin synthetases"/>
    <property type="match status" value="1"/>
</dbReference>